<evidence type="ECO:0000256" key="5">
    <source>
        <dbReference type="ARBA" id="ARBA00022692"/>
    </source>
</evidence>
<reference evidence="14" key="1">
    <citation type="submission" date="2023-06" db="EMBL/GenBank/DDBJ databases">
        <title>Male Hemibagrus guttatus genome.</title>
        <authorList>
            <person name="Bian C."/>
        </authorList>
    </citation>
    <scope>NUCLEOTIDE SEQUENCE</scope>
    <source>
        <strain evidence="14">Male_cb2023</strain>
        <tissue evidence="14">Muscle</tissue>
    </source>
</reference>
<dbReference type="Pfam" id="PF00078">
    <property type="entry name" value="RVT_1"/>
    <property type="match status" value="1"/>
</dbReference>
<keyword evidence="7" id="KW-0677">Repeat</keyword>
<evidence type="ECO:0000256" key="4">
    <source>
        <dbReference type="ARBA" id="ARBA00012180"/>
    </source>
</evidence>
<dbReference type="InterPro" id="IPR031777">
    <property type="entry name" value="Sortilin_C"/>
</dbReference>
<evidence type="ECO:0000256" key="7">
    <source>
        <dbReference type="ARBA" id="ARBA00022737"/>
    </source>
</evidence>
<dbReference type="InterPro" id="IPR006581">
    <property type="entry name" value="VPS10"/>
</dbReference>
<proteinExistence type="inferred from homology"/>
<dbReference type="FunFam" id="2.10.70.80:FF:000001">
    <property type="entry name" value="Sortilin-related VPS10 domain-containing receptor 1"/>
    <property type="match status" value="1"/>
</dbReference>
<evidence type="ECO:0000256" key="11">
    <source>
        <dbReference type="SAM" id="Phobius"/>
    </source>
</evidence>
<dbReference type="PROSITE" id="PS50878">
    <property type="entry name" value="RT_POL"/>
    <property type="match status" value="1"/>
</dbReference>
<dbReference type="FunFam" id="2.60.40.10:FF:000083">
    <property type="entry name" value="Sortilin-related VPS10 domain containing receptor 2"/>
    <property type="match status" value="1"/>
</dbReference>
<gene>
    <name evidence="14" type="ORF">QTP70_008214</name>
</gene>
<dbReference type="SMART" id="SM00602">
    <property type="entry name" value="VPS10"/>
    <property type="match status" value="1"/>
</dbReference>
<evidence type="ECO:0000256" key="8">
    <source>
        <dbReference type="ARBA" id="ARBA00022989"/>
    </source>
</evidence>
<protein>
    <recommendedName>
        <fullName evidence="4">ribonuclease H</fullName>
        <ecNumber evidence="4">3.1.26.4</ecNumber>
    </recommendedName>
</protein>
<dbReference type="Proteomes" id="UP001274896">
    <property type="component" value="Unassembled WGS sequence"/>
</dbReference>
<sequence length="1320" mass="150195">MMMPCPVILISSTINEQDQMLFISTDEGASFQRQPLSFTVETLLFHPSDEDKLLAYSKEATVYVSTDLGRKWTLLQERVTKDRVFWAQIVSVAGVDVDPDLVHMEIQDTSGGYLYVTCLIQNCSDKMVTAQFLGKIDHNSLSVQNDYVFVKVTMSNRTKCYVSYRRNEFVQMRLPKFALPKDVQIVSTDENQVLLALQEWYQTDTYNLYASDQQGVYYSILLENVRSTKQPEENVIIDVLEVRGIKGVFLANQKVDGKVRTLITYNNGRDWEPLTPPTVDMNGKAVNCKQPDCHLHLHLRWADNPYVSGTVHTKDSAPGLIMGAGNLGSQLVEYKEEMYITNDCGKTWRQVFEEEHHILYLDHGGVIVAIKDTSIPLKILKFSVDEGCTWSIHNFTSTSVFVDGLLSEPGDETLVMTVFGHISYRSDWELVKVDFRQSFPQQCNENDYDSWKLTNLQGERCIMGQERAFRRRKESSLCIKGKSYTSALTAKSCQCTEKDFSCLSNSKLSFITRPISDYGFERSLKAEGDRCYHDFWHDPEAPPENCHLGHTYKTSTGQYDILFKKTQRKPLYRKLTSNACEGGMNKEESGKQHACPLMPPRGLQLGIKGQMLTVAPGDDITFTVHQERGDTSSTRYQVDLSDGVRAIYQNLTVTDEPIQHRYEKPGFYRVSVKAENTAGNDRATLYIRVTQPLQEVHLEVVPIAGRKQEVNLTAVVLPEDSNLTVFYWWIGQELQPRLTLENSILTSFSEEGQISVTVQASNGRSTVQDSKTVCVYDHFQVIPLGFSPNLDRFNPNIPEWREDVGHVVTKMLAKITGLPQESMVAMVKPGLPTRADLYVLPTEDTPTTRSGFADKRVSTIKQALRESNISFVVRGGLRMLVTLSDPDAGLITSDVSSRAAVSDSRIGAASPGFWALAGILLITFITTGLFLLYKFKRKLPGRNVYAQMHNEKEQEMTSPVNHSDDTQHIIQGEEFIDDDLDSQTLGNGRDLEKAYDRVPREELWYCMRKSGVAEKYVRVVKDMYERSRTVVRCAVGQTEEFNVEVGLHQGSALSPFLFAIVMDQLSEEVRQESSWTMMFADDIVICSESREQVEENLERWRFALERRGMKVSRSKTEYMCVNEREGSGTVRLQGEEVKKVQEFKYLGSTVQSNGECGKEVLNWLREYHLYDKLEKCEFHQTSIHFLGYIISPEGIQMDCTKAEAMKNWPQPRTIKDIQCFLRLSNFYRHFISGYSELTSPLASLLCKKPKNLRWTLDAVEAFRKSFIVEVAASSLGVGAVLYQGKEVNPQYSMCLLHIADFLPRNYPQRSRIMILRTENC</sequence>
<evidence type="ECO:0000313" key="15">
    <source>
        <dbReference type="Proteomes" id="UP001274896"/>
    </source>
</evidence>
<keyword evidence="15" id="KW-1185">Reference proteome</keyword>
<dbReference type="CDD" id="cd00146">
    <property type="entry name" value="PKD"/>
    <property type="match status" value="1"/>
</dbReference>
<dbReference type="GO" id="GO:0004523">
    <property type="term" value="F:RNA-DNA hybrid ribonuclease activity"/>
    <property type="evidence" value="ECO:0007669"/>
    <property type="project" value="UniProtKB-EC"/>
</dbReference>
<evidence type="ECO:0000256" key="2">
    <source>
        <dbReference type="ARBA" id="ARBA00010818"/>
    </source>
</evidence>
<dbReference type="EC" id="3.1.26.4" evidence="4"/>
<dbReference type="InterPro" id="IPR035986">
    <property type="entry name" value="PKD_dom_sf"/>
</dbReference>
<dbReference type="InterPro" id="IPR000601">
    <property type="entry name" value="PKD_dom"/>
</dbReference>
<evidence type="ECO:0000256" key="10">
    <source>
        <dbReference type="ARBA" id="ARBA00023180"/>
    </source>
</evidence>
<dbReference type="InterPro" id="IPR031778">
    <property type="entry name" value="Sortilin_N"/>
</dbReference>
<evidence type="ECO:0000256" key="9">
    <source>
        <dbReference type="ARBA" id="ARBA00023136"/>
    </source>
</evidence>
<dbReference type="Gene3D" id="3.30.60.270">
    <property type="match status" value="1"/>
</dbReference>
<dbReference type="Pfam" id="PF15901">
    <property type="entry name" value="Sortilin_C"/>
    <property type="match status" value="1"/>
</dbReference>
<dbReference type="Pfam" id="PF15902">
    <property type="entry name" value="Sortilin-Vps10"/>
    <property type="match status" value="1"/>
</dbReference>
<dbReference type="Gene3D" id="2.130.10.10">
    <property type="entry name" value="YVTN repeat-like/Quinoprotein amine dehydrogenase"/>
    <property type="match status" value="1"/>
</dbReference>
<dbReference type="InterPro" id="IPR050310">
    <property type="entry name" value="VPS10-sortilin"/>
</dbReference>
<dbReference type="InterPro" id="IPR000477">
    <property type="entry name" value="RT_dom"/>
</dbReference>
<comment type="similarity">
    <text evidence="2">Belongs to the VPS10-related sortilin family. SORCS subfamily.</text>
</comment>
<organism evidence="14 15">
    <name type="scientific">Hemibagrus guttatus</name>
    <dbReference type="NCBI Taxonomy" id="175788"/>
    <lineage>
        <taxon>Eukaryota</taxon>
        <taxon>Metazoa</taxon>
        <taxon>Chordata</taxon>
        <taxon>Craniata</taxon>
        <taxon>Vertebrata</taxon>
        <taxon>Euteleostomi</taxon>
        <taxon>Actinopterygii</taxon>
        <taxon>Neopterygii</taxon>
        <taxon>Teleostei</taxon>
        <taxon>Ostariophysi</taxon>
        <taxon>Siluriformes</taxon>
        <taxon>Bagridae</taxon>
        <taxon>Hemibagrus</taxon>
    </lineage>
</organism>
<dbReference type="PANTHER" id="PTHR12106">
    <property type="entry name" value="SORTILIN RELATED"/>
    <property type="match status" value="1"/>
</dbReference>
<evidence type="ECO:0000256" key="1">
    <source>
        <dbReference type="ARBA" id="ARBA00004479"/>
    </source>
</evidence>
<dbReference type="InterPro" id="IPR043128">
    <property type="entry name" value="Rev_trsase/Diguanyl_cyclase"/>
</dbReference>
<evidence type="ECO:0000259" key="13">
    <source>
        <dbReference type="PROSITE" id="PS50878"/>
    </source>
</evidence>
<comment type="caution">
    <text evidence="14">The sequence shown here is derived from an EMBL/GenBank/DDBJ whole genome shotgun (WGS) entry which is preliminary data.</text>
</comment>
<dbReference type="InterPro" id="IPR043502">
    <property type="entry name" value="DNA/RNA_pol_sf"/>
</dbReference>
<dbReference type="Gene3D" id="3.30.70.270">
    <property type="match status" value="3"/>
</dbReference>
<dbReference type="EMBL" id="JAUCMX010000005">
    <property type="protein sequence ID" value="KAK3545604.1"/>
    <property type="molecule type" value="Genomic_DNA"/>
</dbReference>
<evidence type="ECO:0000313" key="14">
    <source>
        <dbReference type="EMBL" id="KAK3545604.1"/>
    </source>
</evidence>
<evidence type="ECO:0000256" key="3">
    <source>
        <dbReference type="ARBA" id="ARBA00010879"/>
    </source>
</evidence>
<keyword evidence="9 11" id="KW-0472">Membrane</keyword>
<name>A0AAE0R8R8_9TELE</name>
<dbReference type="InterPro" id="IPR013783">
    <property type="entry name" value="Ig-like_fold"/>
</dbReference>
<dbReference type="PANTHER" id="PTHR12106:SF9">
    <property type="entry name" value="VPS10 DOMAIN-CONTAINING RECEPTOR SORCS2"/>
    <property type="match status" value="1"/>
</dbReference>
<feature type="transmembrane region" description="Helical" evidence="11">
    <location>
        <begin position="912"/>
        <end position="933"/>
    </location>
</feature>
<keyword evidence="5 11" id="KW-0812">Transmembrane</keyword>
<keyword evidence="10" id="KW-0325">Glycoprotein</keyword>
<dbReference type="InterPro" id="IPR015943">
    <property type="entry name" value="WD40/YVTN_repeat-like_dom_sf"/>
</dbReference>
<dbReference type="Gene3D" id="2.10.70.80">
    <property type="match status" value="1"/>
</dbReference>
<dbReference type="SUPFAM" id="SSF56672">
    <property type="entry name" value="DNA/RNA polymerases"/>
    <property type="match status" value="2"/>
</dbReference>
<dbReference type="PROSITE" id="PS50093">
    <property type="entry name" value="PKD"/>
    <property type="match status" value="1"/>
</dbReference>
<keyword evidence="6" id="KW-0732">Signal</keyword>
<feature type="domain" description="Reverse transcriptase" evidence="13">
    <location>
        <begin position="903"/>
        <end position="1150"/>
    </location>
</feature>
<dbReference type="Pfam" id="PF00801">
    <property type="entry name" value="PKD"/>
    <property type="match status" value="1"/>
</dbReference>
<dbReference type="SUPFAM" id="SSF49299">
    <property type="entry name" value="PKD domain"/>
    <property type="match status" value="1"/>
</dbReference>
<feature type="domain" description="PKD" evidence="12">
    <location>
        <begin position="626"/>
        <end position="696"/>
    </location>
</feature>
<evidence type="ECO:0000256" key="6">
    <source>
        <dbReference type="ARBA" id="ARBA00022729"/>
    </source>
</evidence>
<dbReference type="Gene3D" id="2.60.40.10">
    <property type="entry name" value="Immunoglobulins"/>
    <property type="match status" value="1"/>
</dbReference>
<evidence type="ECO:0000259" key="12">
    <source>
        <dbReference type="PROSITE" id="PS50093"/>
    </source>
</evidence>
<dbReference type="GO" id="GO:0016020">
    <property type="term" value="C:membrane"/>
    <property type="evidence" value="ECO:0007669"/>
    <property type="project" value="UniProtKB-SubCell"/>
</dbReference>
<comment type="subcellular location">
    <subcellularLocation>
        <location evidence="1">Membrane</location>
        <topology evidence="1">Single-pass type I membrane protein</topology>
    </subcellularLocation>
</comment>
<accession>A0AAE0R8R8</accession>
<comment type="similarity">
    <text evidence="3">Belongs to the beta type-B retroviral polymerase family. HERV class-II K(HML-2) pol subfamily.</text>
</comment>
<keyword evidence="8 11" id="KW-1133">Transmembrane helix</keyword>
<dbReference type="SUPFAM" id="SSF110296">
    <property type="entry name" value="Oligoxyloglucan reducing end-specific cellobiohydrolase"/>
    <property type="match status" value="1"/>
</dbReference>